<feature type="transmembrane region" description="Helical" evidence="5">
    <location>
        <begin position="97"/>
        <end position="118"/>
    </location>
</feature>
<feature type="transmembrane region" description="Helical" evidence="5">
    <location>
        <begin position="7"/>
        <end position="25"/>
    </location>
</feature>
<dbReference type="InterPro" id="IPR007267">
    <property type="entry name" value="GtrA_DPMS_TM"/>
</dbReference>
<gene>
    <name evidence="7" type="ORF">UW49_C0001G0047</name>
</gene>
<evidence type="ECO:0000259" key="6">
    <source>
        <dbReference type="Pfam" id="PF04138"/>
    </source>
</evidence>
<organism evidence="7 8">
    <name type="scientific">Candidatus Giovannonibacteria bacterium GW2011_GWB1_44_23</name>
    <dbReference type="NCBI Taxonomy" id="1618652"/>
    <lineage>
        <taxon>Bacteria</taxon>
        <taxon>Candidatus Giovannoniibacteriota</taxon>
    </lineage>
</organism>
<keyword evidence="2 5" id="KW-0812">Transmembrane</keyword>
<sequence>MIMRFDLLRAAIVGEAIALLTLPTLKNINFFEPVFVAVWLIFAPAAALAGFYLIYLMSARRPVLLELGKYGLIGCFNFFLDAGIFNFFILITGIARGWLADVFIIIAFAITITQSFLWNKFWIFKANNLANARAEYAKFFSMTIATSLLGLLFMHLMINTIGAPSGFDLKIWANLALLVLIPTSALCNFLGYKFFIFKK</sequence>
<evidence type="ECO:0000256" key="4">
    <source>
        <dbReference type="ARBA" id="ARBA00023136"/>
    </source>
</evidence>
<accession>A0A0G1IG96</accession>
<feature type="transmembrane region" description="Helical" evidence="5">
    <location>
        <begin position="171"/>
        <end position="192"/>
    </location>
</feature>
<evidence type="ECO:0000256" key="3">
    <source>
        <dbReference type="ARBA" id="ARBA00022989"/>
    </source>
</evidence>
<feature type="domain" description="GtrA/DPMS transmembrane" evidence="6">
    <location>
        <begin position="69"/>
        <end position="197"/>
    </location>
</feature>
<name>A0A0G1IG96_9BACT</name>
<dbReference type="GO" id="GO:0000271">
    <property type="term" value="P:polysaccharide biosynthetic process"/>
    <property type="evidence" value="ECO:0007669"/>
    <property type="project" value="InterPro"/>
</dbReference>
<feature type="transmembrane region" description="Helical" evidence="5">
    <location>
        <begin position="70"/>
        <end position="91"/>
    </location>
</feature>
<keyword evidence="3 5" id="KW-1133">Transmembrane helix</keyword>
<dbReference type="EMBL" id="LCIN01000001">
    <property type="protein sequence ID" value="KKT57863.1"/>
    <property type="molecule type" value="Genomic_DNA"/>
</dbReference>
<dbReference type="Pfam" id="PF04138">
    <property type="entry name" value="GtrA_DPMS_TM"/>
    <property type="match status" value="1"/>
</dbReference>
<feature type="transmembrane region" description="Helical" evidence="5">
    <location>
        <begin position="139"/>
        <end position="159"/>
    </location>
</feature>
<evidence type="ECO:0000313" key="7">
    <source>
        <dbReference type="EMBL" id="KKT57863.1"/>
    </source>
</evidence>
<dbReference type="GO" id="GO:0016020">
    <property type="term" value="C:membrane"/>
    <property type="evidence" value="ECO:0007669"/>
    <property type="project" value="UniProtKB-SubCell"/>
</dbReference>
<evidence type="ECO:0000256" key="1">
    <source>
        <dbReference type="ARBA" id="ARBA00004141"/>
    </source>
</evidence>
<dbReference type="AlphaFoldDB" id="A0A0G1IG96"/>
<proteinExistence type="predicted"/>
<dbReference type="Proteomes" id="UP000033977">
    <property type="component" value="Unassembled WGS sequence"/>
</dbReference>
<reference evidence="7 8" key="1">
    <citation type="journal article" date="2015" name="Nature">
        <title>rRNA introns, odd ribosomes, and small enigmatic genomes across a large radiation of phyla.</title>
        <authorList>
            <person name="Brown C.T."/>
            <person name="Hug L.A."/>
            <person name="Thomas B.C."/>
            <person name="Sharon I."/>
            <person name="Castelle C.J."/>
            <person name="Singh A."/>
            <person name="Wilkins M.J."/>
            <person name="Williams K.H."/>
            <person name="Banfield J.F."/>
        </authorList>
    </citation>
    <scope>NUCLEOTIDE SEQUENCE [LARGE SCALE GENOMIC DNA]</scope>
</reference>
<comment type="caution">
    <text evidence="7">The sequence shown here is derived from an EMBL/GenBank/DDBJ whole genome shotgun (WGS) entry which is preliminary data.</text>
</comment>
<evidence type="ECO:0000313" key="8">
    <source>
        <dbReference type="Proteomes" id="UP000033977"/>
    </source>
</evidence>
<evidence type="ECO:0000256" key="2">
    <source>
        <dbReference type="ARBA" id="ARBA00022692"/>
    </source>
</evidence>
<feature type="transmembrane region" description="Helical" evidence="5">
    <location>
        <begin position="37"/>
        <end position="58"/>
    </location>
</feature>
<protein>
    <recommendedName>
        <fullName evidence="6">GtrA/DPMS transmembrane domain-containing protein</fullName>
    </recommendedName>
</protein>
<comment type="subcellular location">
    <subcellularLocation>
        <location evidence="1">Membrane</location>
        <topology evidence="1">Multi-pass membrane protein</topology>
    </subcellularLocation>
</comment>
<evidence type="ECO:0000256" key="5">
    <source>
        <dbReference type="SAM" id="Phobius"/>
    </source>
</evidence>
<keyword evidence="4 5" id="KW-0472">Membrane</keyword>